<dbReference type="AlphaFoldDB" id="A0A4Z2GWX4"/>
<gene>
    <name evidence="2" type="ORF">EYF80_031670</name>
</gene>
<proteinExistence type="predicted"/>
<sequence length="181" mass="20098">MAGLPGAERGGVAPRRLYRLQLRPPLPNERLGALPPVPAAVCGPWRKNPEEEPGGRTRRKNPEGTHAATRRTSSEKERPGIYDYVSSPVSMEEEQLISGLQQAEYSLVKYMETLSVSSRRALDSSSVANTLPPAGWRTNLAAQPRLKVYRTAWPSLHFFPCSSQQENLTLPWYSTPSMPPC</sequence>
<dbReference type="Proteomes" id="UP000314294">
    <property type="component" value="Unassembled WGS sequence"/>
</dbReference>
<evidence type="ECO:0000313" key="2">
    <source>
        <dbReference type="EMBL" id="TNN58147.1"/>
    </source>
</evidence>
<reference evidence="2 3" key="1">
    <citation type="submission" date="2019-03" db="EMBL/GenBank/DDBJ databases">
        <title>First draft genome of Liparis tanakae, snailfish: a comprehensive survey of snailfish specific genes.</title>
        <authorList>
            <person name="Kim W."/>
            <person name="Song I."/>
            <person name="Jeong J.-H."/>
            <person name="Kim D."/>
            <person name="Kim S."/>
            <person name="Ryu S."/>
            <person name="Song J.Y."/>
            <person name="Lee S.K."/>
        </authorList>
    </citation>
    <scope>NUCLEOTIDE SEQUENCE [LARGE SCALE GENOMIC DNA]</scope>
    <source>
        <tissue evidence="2">Muscle</tissue>
    </source>
</reference>
<feature type="compositionally biased region" description="Basic and acidic residues" evidence="1">
    <location>
        <begin position="47"/>
        <end position="63"/>
    </location>
</feature>
<name>A0A4Z2GWX4_9TELE</name>
<comment type="caution">
    <text evidence="2">The sequence shown here is derived from an EMBL/GenBank/DDBJ whole genome shotgun (WGS) entry which is preliminary data.</text>
</comment>
<evidence type="ECO:0000313" key="3">
    <source>
        <dbReference type="Proteomes" id="UP000314294"/>
    </source>
</evidence>
<feature type="region of interest" description="Disordered" evidence="1">
    <location>
        <begin position="24"/>
        <end position="81"/>
    </location>
</feature>
<evidence type="ECO:0000256" key="1">
    <source>
        <dbReference type="SAM" id="MobiDB-lite"/>
    </source>
</evidence>
<organism evidence="2 3">
    <name type="scientific">Liparis tanakae</name>
    <name type="common">Tanaka's snailfish</name>
    <dbReference type="NCBI Taxonomy" id="230148"/>
    <lineage>
        <taxon>Eukaryota</taxon>
        <taxon>Metazoa</taxon>
        <taxon>Chordata</taxon>
        <taxon>Craniata</taxon>
        <taxon>Vertebrata</taxon>
        <taxon>Euteleostomi</taxon>
        <taxon>Actinopterygii</taxon>
        <taxon>Neopterygii</taxon>
        <taxon>Teleostei</taxon>
        <taxon>Neoteleostei</taxon>
        <taxon>Acanthomorphata</taxon>
        <taxon>Eupercaria</taxon>
        <taxon>Perciformes</taxon>
        <taxon>Cottioidei</taxon>
        <taxon>Cottales</taxon>
        <taxon>Liparidae</taxon>
        <taxon>Liparis</taxon>
    </lineage>
</organism>
<accession>A0A4Z2GWX4</accession>
<keyword evidence="3" id="KW-1185">Reference proteome</keyword>
<dbReference type="EMBL" id="SRLO01000388">
    <property type="protein sequence ID" value="TNN58147.1"/>
    <property type="molecule type" value="Genomic_DNA"/>
</dbReference>
<protein>
    <submittedName>
        <fullName evidence="2">Uncharacterized protein</fullName>
    </submittedName>
</protein>